<keyword evidence="5" id="KW-0547">Nucleotide-binding</keyword>
<dbReference type="Pfam" id="PF02518">
    <property type="entry name" value="HATPase_c"/>
    <property type="match status" value="1"/>
</dbReference>
<feature type="domain" description="PAS" evidence="14">
    <location>
        <begin position="509"/>
        <end position="561"/>
    </location>
</feature>
<evidence type="ECO:0000313" key="18">
    <source>
        <dbReference type="Proteomes" id="UP000239589"/>
    </source>
</evidence>
<evidence type="ECO:0000256" key="11">
    <source>
        <dbReference type="SAM" id="Coils"/>
    </source>
</evidence>
<dbReference type="Gene3D" id="3.40.50.2300">
    <property type="match status" value="1"/>
</dbReference>
<protein>
    <recommendedName>
        <fullName evidence="2">histidine kinase</fullName>
        <ecNumber evidence="2">2.7.13.3</ecNumber>
    </recommendedName>
</protein>
<dbReference type="SMART" id="SM00086">
    <property type="entry name" value="PAC"/>
    <property type="match status" value="3"/>
</dbReference>
<comment type="catalytic activity">
    <reaction evidence="1">
        <text>ATP + protein L-histidine = ADP + protein N-phospho-L-histidine.</text>
        <dbReference type="EC" id="2.7.13.3"/>
    </reaction>
</comment>
<dbReference type="SUPFAM" id="SSF47384">
    <property type="entry name" value="Homodimeric domain of signal transducing histidine kinase"/>
    <property type="match status" value="1"/>
</dbReference>
<feature type="coiled-coil region" evidence="11">
    <location>
        <begin position="368"/>
        <end position="395"/>
    </location>
</feature>
<dbReference type="RefSeq" id="WP_104387503.1">
    <property type="nucleotide sequence ID" value="NZ_PGEM01000058.1"/>
</dbReference>
<reference evidence="17 18" key="1">
    <citation type="submission" date="2018-02" db="EMBL/GenBank/DDBJ databases">
        <title>Discovery of a pederin family compound in a non-symbiotic bloom-forming cyanobacterium.</title>
        <authorList>
            <person name="Kust A."/>
            <person name="Mares J."/>
            <person name="Jokela J."/>
            <person name="Urajova P."/>
            <person name="Hajek J."/>
            <person name="Saurav K."/>
            <person name="Voracova K."/>
            <person name="Fewer D.P."/>
            <person name="Haapaniemi E."/>
            <person name="Permi P."/>
            <person name="Rehakova K."/>
            <person name="Sivonen K."/>
            <person name="Hrouzek P."/>
        </authorList>
    </citation>
    <scope>NUCLEOTIDE SEQUENCE [LARGE SCALE GENOMIC DNA]</scope>
    <source>
        <strain evidence="17 18">CHARLIE-1</strain>
    </source>
</reference>
<dbReference type="AlphaFoldDB" id="A0A2S6CVQ3"/>
<dbReference type="InterPro" id="IPR036890">
    <property type="entry name" value="HATPase_C_sf"/>
</dbReference>
<name>A0A2S6CVQ3_9CYAN</name>
<dbReference type="PROSITE" id="PS50112">
    <property type="entry name" value="PAS"/>
    <property type="match status" value="3"/>
</dbReference>
<dbReference type="InterPro" id="IPR011006">
    <property type="entry name" value="CheY-like_superfamily"/>
</dbReference>
<dbReference type="PANTHER" id="PTHR43065:SF46">
    <property type="entry name" value="C4-DICARBOXYLATE TRANSPORT SENSOR PROTEIN DCTB"/>
    <property type="match status" value="1"/>
</dbReference>
<dbReference type="NCBIfam" id="TIGR00229">
    <property type="entry name" value="sensory_box"/>
    <property type="match status" value="3"/>
</dbReference>
<dbReference type="Pfam" id="PF00072">
    <property type="entry name" value="Response_reg"/>
    <property type="match status" value="1"/>
</dbReference>
<dbReference type="PANTHER" id="PTHR43065">
    <property type="entry name" value="SENSOR HISTIDINE KINASE"/>
    <property type="match status" value="1"/>
</dbReference>
<evidence type="ECO:0000256" key="2">
    <source>
        <dbReference type="ARBA" id="ARBA00012438"/>
    </source>
</evidence>
<feature type="domain" description="PAS" evidence="14">
    <location>
        <begin position="223"/>
        <end position="268"/>
    </location>
</feature>
<feature type="domain" description="PAC" evidence="15">
    <location>
        <begin position="460"/>
        <end position="512"/>
    </location>
</feature>
<dbReference type="CDD" id="cd04620">
    <property type="entry name" value="CBS_two-component_sensor_histidine_kinase_repeat1"/>
    <property type="match status" value="1"/>
</dbReference>
<evidence type="ECO:0000256" key="3">
    <source>
        <dbReference type="ARBA" id="ARBA00022553"/>
    </source>
</evidence>
<dbReference type="Pfam" id="PF00512">
    <property type="entry name" value="HisKA"/>
    <property type="match status" value="1"/>
</dbReference>
<dbReference type="CDD" id="cd17546">
    <property type="entry name" value="REC_hyHK_CKI1_RcsC-like"/>
    <property type="match status" value="1"/>
</dbReference>
<evidence type="ECO:0000256" key="9">
    <source>
        <dbReference type="PROSITE-ProRule" id="PRU00169"/>
    </source>
</evidence>
<feature type="domain" description="PAS" evidence="14">
    <location>
        <begin position="385"/>
        <end position="457"/>
    </location>
</feature>
<feature type="modified residue" description="4-aspartylphosphate" evidence="9">
    <location>
        <position position="942"/>
    </location>
</feature>
<dbReference type="InterPro" id="IPR003594">
    <property type="entry name" value="HATPase_dom"/>
</dbReference>
<dbReference type="SUPFAM" id="SSF55874">
    <property type="entry name" value="ATPase domain of HSP90 chaperone/DNA topoisomerase II/histidine kinase"/>
    <property type="match status" value="1"/>
</dbReference>
<dbReference type="InterPro" id="IPR000700">
    <property type="entry name" value="PAS-assoc_C"/>
</dbReference>
<dbReference type="Gene3D" id="3.30.450.20">
    <property type="entry name" value="PAS domain"/>
    <property type="match status" value="3"/>
</dbReference>
<dbReference type="Pfam" id="PF00989">
    <property type="entry name" value="PAS"/>
    <property type="match status" value="1"/>
</dbReference>
<dbReference type="Pfam" id="PF00571">
    <property type="entry name" value="CBS"/>
    <property type="match status" value="2"/>
</dbReference>
<evidence type="ECO:0000256" key="5">
    <source>
        <dbReference type="ARBA" id="ARBA00022741"/>
    </source>
</evidence>
<evidence type="ECO:0000256" key="1">
    <source>
        <dbReference type="ARBA" id="ARBA00000085"/>
    </source>
</evidence>
<dbReference type="Gene3D" id="1.10.287.130">
    <property type="match status" value="1"/>
</dbReference>
<evidence type="ECO:0000256" key="6">
    <source>
        <dbReference type="ARBA" id="ARBA00022777"/>
    </source>
</evidence>
<dbReference type="InterPro" id="IPR001610">
    <property type="entry name" value="PAC"/>
</dbReference>
<dbReference type="InterPro" id="IPR013655">
    <property type="entry name" value="PAS_fold_3"/>
</dbReference>
<evidence type="ECO:0000313" key="17">
    <source>
        <dbReference type="EMBL" id="PPJ63680.1"/>
    </source>
</evidence>
<dbReference type="InterPro" id="IPR036097">
    <property type="entry name" value="HisK_dim/P_sf"/>
</dbReference>
<dbReference type="SMART" id="SM00448">
    <property type="entry name" value="REC"/>
    <property type="match status" value="1"/>
</dbReference>
<dbReference type="SUPFAM" id="SSF54631">
    <property type="entry name" value="CBS-domain pair"/>
    <property type="match status" value="1"/>
</dbReference>
<keyword evidence="7" id="KW-0067">ATP-binding</keyword>
<dbReference type="InterPro" id="IPR013767">
    <property type="entry name" value="PAS_fold"/>
</dbReference>
<gene>
    <name evidence="17" type="ORF">CUN59_08860</name>
</gene>
<dbReference type="InterPro" id="IPR004358">
    <property type="entry name" value="Sig_transdc_His_kin-like_C"/>
</dbReference>
<dbReference type="PROSITE" id="PS50113">
    <property type="entry name" value="PAC"/>
    <property type="match status" value="3"/>
</dbReference>
<dbReference type="InterPro" id="IPR005467">
    <property type="entry name" value="His_kinase_dom"/>
</dbReference>
<feature type="domain" description="CBS" evidence="16">
    <location>
        <begin position="87"/>
        <end position="147"/>
    </location>
</feature>
<dbReference type="InterPro" id="IPR000014">
    <property type="entry name" value="PAS"/>
</dbReference>
<dbReference type="CDD" id="cd00082">
    <property type="entry name" value="HisKA"/>
    <property type="match status" value="1"/>
</dbReference>
<evidence type="ECO:0000259" key="15">
    <source>
        <dbReference type="PROSITE" id="PS50113"/>
    </source>
</evidence>
<dbReference type="InterPro" id="IPR003661">
    <property type="entry name" value="HisK_dim/P_dom"/>
</dbReference>
<keyword evidence="18" id="KW-1185">Reference proteome</keyword>
<proteinExistence type="predicted"/>
<dbReference type="InterPro" id="IPR035965">
    <property type="entry name" value="PAS-like_dom_sf"/>
</dbReference>
<feature type="domain" description="PAC" evidence="15">
    <location>
        <begin position="293"/>
        <end position="345"/>
    </location>
</feature>
<comment type="caution">
    <text evidence="17">The sequence shown here is derived from an EMBL/GenBank/DDBJ whole genome shotgun (WGS) entry which is preliminary data.</text>
</comment>
<dbReference type="Proteomes" id="UP000239589">
    <property type="component" value="Unassembled WGS sequence"/>
</dbReference>
<dbReference type="SMART" id="SM00388">
    <property type="entry name" value="HisKA"/>
    <property type="match status" value="1"/>
</dbReference>
<dbReference type="Gene3D" id="2.10.70.100">
    <property type="match status" value="1"/>
</dbReference>
<evidence type="ECO:0000256" key="8">
    <source>
        <dbReference type="ARBA" id="ARBA00023012"/>
    </source>
</evidence>
<feature type="domain" description="PAC" evidence="15">
    <location>
        <begin position="582"/>
        <end position="634"/>
    </location>
</feature>
<dbReference type="GO" id="GO:0005524">
    <property type="term" value="F:ATP binding"/>
    <property type="evidence" value="ECO:0007669"/>
    <property type="project" value="UniProtKB-KW"/>
</dbReference>
<organism evidence="17 18">
    <name type="scientific">Cuspidothrix issatschenkoi CHARLIE-1</name>
    <dbReference type="NCBI Taxonomy" id="2052836"/>
    <lineage>
        <taxon>Bacteria</taxon>
        <taxon>Bacillati</taxon>
        <taxon>Cyanobacteriota</taxon>
        <taxon>Cyanophyceae</taxon>
        <taxon>Nostocales</taxon>
        <taxon>Aphanizomenonaceae</taxon>
        <taxon>Cuspidothrix</taxon>
    </lineage>
</organism>
<dbReference type="EC" id="2.7.13.3" evidence="2"/>
<feature type="coiled-coil region" evidence="11">
    <location>
        <begin position="182"/>
        <end position="230"/>
    </location>
</feature>
<feature type="domain" description="Histidine kinase" evidence="12">
    <location>
        <begin position="647"/>
        <end position="871"/>
    </location>
</feature>
<keyword evidence="6 17" id="KW-0418">Kinase</keyword>
<evidence type="ECO:0000256" key="10">
    <source>
        <dbReference type="PROSITE-ProRule" id="PRU00703"/>
    </source>
</evidence>
<evidence type="ECO:0000259" key="13">
    <source>
        <dbReference type="PROSITE" id="PS50110"/>
    </source>
</evidence>
<dbReference type="SMART" id="SM00387">
    <property type="entry name" value="HATPase_c"/>
    <property type="match status" value="1"/>
</dbReference>
<dbReference type="SUPFAM" id="SSF52172">
    <property type="entry name" value="CheY-like"/>
    <property type="match status" value="1"/>
</dbReference>
<dbReference type="Gene3D" id="3.10.580.10">
    <property type="entry name" value="CBS-domain"/>
    <property type="match status" value="1"/>
</dbReference>
<dbReference type="EMBL" id="PGEM01000058">
    <property type="protein sequence ID" value="PPJ63680.1"/>
    <property type="molecule type" value="Genomic_DNA"/>
</dbReference>
<evidence type="ECO:0000259" key="12">
    <source>
        <dbReference type="PROSITE" id="PS50109"/>
    </source>
</evidence>
<feature type="domain" description="Response regulatory" evidence="13">
    <location>
        <begin position="891"/>
        <end position="1007"/>
    </location>
</feature>
<feature type="domain" description="CBS" evidence="16">
    <location>
        <begin position="10"/>
        <end position="78"/>
    </location>
</feature>
<dbReference type="Pfam" id="PF13426">
    <property type="entry name" value="PAS_9"/>
    <property type="match status" value="1"/>
</dbReference>
<dbReference type="PROSITE" id="PS50109">
    <property type="entry name" value="HIS_KIN"/>
    <property type="match status" value="1"/>
</dbReference>
<dbReference type="GO" id="GO:0000155">
    <property type="term" value="F:phosphorelay sensor kinase activity"/>
    <property type="evidence" value="ECO:0007669"/>
    <property type="project" value="InterPro"/>
</dbReference>
<dbReference type="GO" id="GO:0006355">
    <property type="term" value="P:regulation of DNA-templated transcription"/>
    <property type="evidence" value="ECO:0007669"/>
    <property type="project" value="InterPro"/>
</dbReference>
<accession>A0A2S6CVQ3</accession>
<dbReference type="PROSITE" id="PS51371">
    <property type="entry name" value="CBS"/>
    <property type="match status" value="2"/>
</dbReference>
<dbReference type="Gene3D" id="3.30.565.10">
    <property type="entry name" value="Histidine kinase-like ATPase, C-terminal domain"/>
    <property type="match status" value="1"/>
</dbReference>
<dbReference type="SMART" id="SM00116">
    <property type="entry name" value="CBS"/>
    <property type="match status" value="2"/>
</dbReference>
<keyword evidence="11" id="KW-0175">Coiled coil</keyword>
<keyword evidence="10" id="KW-0129">CBS domain</keyword>
<dbReference type="PROSITE" id="PS50110">
    <property type="entry name" value="RESPONSE_REGULATORY"/>
    <property type="match status" value="1"/>
</dbReference>
<dbReference type="InterPro" id="IPR000644">
    <property type="entry name" value="CBS_dom"/>
</dbReference>
<dbReference type="SUPFAM" id="SSF55785">
    <property type="entry name" value="PYP-like sensor domain (PAS domain)"/>
    <property type="match status" value="3"/>
</dbReference>
<evidence type="ECO:0000256" key="7">
    <source>
        <dbReference type="ARBA" id="ARBA00022840"/>
    </source>
</evidence>
<evidence type="ECO:0000259" key="14">
    <source>
        <dbReference type="PROSITE" id="PS50112"/>
    </source>
</evidence>
<dbReference type="CDD" id="cd00130">
    <property type="entry name" value="PAS"/>
    <property type="match status" value="3"/>
</dbReference>
<evidence type="ECO:0000259" key="16">
    <source>
        <dbReference type="PROSITE" id="PS51371"/>
    </source>
</evidence>
<dbReference type="Pfam" id="PF08447">
    <property type="entry name" value="PAS_3"/>
    <property type="match status" value="1"/>
</dbReference>
<dbReference type="SMART" id="SM00091">
    <property type="entry name" value="PAS"/>
    <property type="match status" value="3"/>
</dbReference>
<sequence>MDIPNLQQIINYSPLTISPDSSVIDAIHLMNRKQDHIITDNQVIQRDNDYVLVVDDGKLKGIFTINDVLRVIALNINLSTVKITEVMIQPVITLKESESNHIFIVLELLGHYCINHLPIVDNKDKLIGIVTNKNLLQVLDIETIVNIFETFKENLTNSNLEHSGINHQQINHNCQKRTRNKLHSYHEINQELEETLEELQIAEEELRKQNEQLILAREITEAERQRYQNLFHFAPNGYVLTNVLGVIQEANYAMESLLGVRQNRLIGKPLWIYIAKPYRSEYQSRLKKLDHLQEWEIYLQPREDAPFPSSMRVSPFIDNQGNTTGYLWSICDIRDRKQLEARLRQDSDILEMRVAKRTSELVIANERLQQEVIEREKIQRSLEQSEARLTLALEAGNIGIWDWDINTNQIVLSSNMAQMYGLTSCNVFTIDENFWNFIYPEEREHFRQGIINAIEKKVDFVCEYRVMWSDGSVHWLSSRGKVHNDENGQPQRIIGTTRDISERKEIEQQLSEQAALLNIATDGIFVRDFETKILFWNQGAEKIYGWENQEVLGKNIKDIFYKSISYEQEIVALKAVFKSGYWEGELRKQTKSKEEIIVQSRWTLMLDAHGGPKAILTVDTDITEKKQLEKQFFRAQRMESIGTLAGGIAHDINNILTPILGSAQLLKGRLAQDKARHDEMLTMIENNVKQGAALVKQMLSFARGVEGKYTILQVNDLINDIIQFSIQTLPKSIVFFTDLAPRLWTVSGDETQLHQVLMNLIVNAGDAMPNGGNLSISTENLYINEEMMRRNCDVQIGNYIVITVRDTGTGMAPKTLERIFEPFFTTKDFGKGTGLGLSTVLGIIKSHKGCINVNSKVGQGSTFQIFLPSVNQKIIPVDTDNQAIHQGQGELILLVDDEEAIREVTKAVLESYNYQSITAKNGMEAITIYAQYQDQIKVVLMDMMMPEMDGNTAIRTLKTINPQVKIIACSGRNIQHLLEGNDETQVTGILLKPYSNEELLEKLHFALR</sequence>
<keyword evidence="4" id="KW-0808">Transferase</keyword>
<dbReference type="InterPro" id="IPR001789">
    <property type="entry name" value="Sig_transdc_resp-reg_receiver"/>
</dbReference>
<keyword evidence="8" id="KW-0902">Two-component regulatory system</keyword>
<dbReference type="InterPro" id="IPR046342">
    <property type="entry name" value="CBS_dom_sf"/>
</dbReference>
<dbReference type="PRINTS" id="PR00344">
    <property type="entry name" value="BCTRLSENSOR"/>
</dbReference>
<evidence type="ECO:0000256" key="4">
    <source>
        <dbReference type="ARBA" id="ARBA00022679"/>
    </source>
</evidence>
<dbReference type="OrthoDB" id="9788063at2"/>
<keyword evidence="3 9" id="KW-0597">Phosphoprotein</keyword>